<gene>
    <name evidence="1" type="ORF">SVIM_LOCUS240548</name>
</gene>
<organism evidence="1">
    <name type="scientific">Salix viminalis</name>
    <name type="common">Common osier</name>
    <name type="synonym">Basket willow</name>
    <dbReference type="NCBI Taxonomy" id="40686"/>
    <lineage>
        <taxon>Eukaryota</taxon>
        <taxon>Viridiplantae</taxon>
        <taxon>Streptophyta</taxon>
        <taxon>Embryophyta</taxon>
        <taxon>Tracheophyta</taxon>
        <taxon>Spermatophyta</taxon>
        <taxon>Magnoliopsida</taxon>
        <taxon>eudicotyledons</taxon>
        <taxon>Gunneridae</taxon>
        <taxon>Pentapetalae</taxon>
        <taxon>rosids</taxon>
        <taxon>fabids</taxon>
        <taxon>Malpighiales</taxon>
        <taxon>Salicaceae</taxon>
        <taxon>Saliceae</taxon>
        <taxon>Salix</taxon>
    </lineage>
</organism>
<name>A0A6N2LJK5_SALVM</name>
<dbReference type="EMBL" id="CAADRP010001558">
    <property type="protein sequence ID" value="VFU41144.1"/>
    <property type="molecule type" value="Genomic_DNA"/>
</dbReference>
<reference evidence="1" key="1">
    <citation type="submission" date="2019-03" db="EMBL/GenBank/DDBJ databases">
        <authorList>
            <person name="Mank J."/>
            <person name="Almeida P."/>
        </authorList>
    </citation>
    <scope>NUCLEOTIDE SEQUENCE</scope>
    <source>
        <strain evidence="1">78183</strain>
    </source>
</reference>
<evidence type="ECO:0000313" key="1">
    <source>
        <dbReference type="EMBL" id="VFU41144.1"/>
    </source>
</evidence>
<sequence>MESSIPRGCFGLGAAHKWRIVNPVLGPKPRTVRGKSEVSSVIYKVSECMQELIKLWEEYEASQSDKNSESSHKGPTLEIRIPAEHITATNRQKPLPQKVMQSVGIPLPLEHVQVLEENLDWEDVQWSQTGVWIAGKEFTLARVRFLSPS</sequence>
<dbReference type="AlphaFoldDB" id="A0A6N2LJK5"/>
<accession>A0A6N2LJK5</accession>
<protein>
    <submittedName>
        <fullName evidence="1">Uncharacterized protein</fullName>
    </submittedName>
</protein>
<proteinExistence type="predicted"/>